<evidence type="ECO:0000313" key="5">
    <source>
        <dbReference type="EMBL" id="HIY66102.1"/>
    </source>
</evidence>
<sequence length="149" mass="16976">MADMLQKPLPALLTHAQQHVRTAADSVFKERSGHYSYYFILLALQESDAATQRELAEEVGIRESTMTHHLLAMEELGFITRQRTAANRRRQEVRLTKKGHETYAALRSDIAEFDKALRQAIGTDDDVDRLQQALLRMVEVADGWTRAVP</sequence>
<dbReference type="InterPro" id="IPR036390">
    <property type="entry name" value="WH_DNA-bd_sf"/>
</dbReference>
<dbReference type="Pfam" id="PF01047">
    <property type="entry name" value="MarR"/>
    <property type="match status" value="1"/>
</dbReference>
<dbReference type="PRINTS" id="PR00598">
    <property type="entry name" value="HTHMARR"/>
</dbReference>
<dbReference type="PANTHER" id="PTHR42756">
    <property type="entry name" value="TRANSCRIPTIONAL REGULATOR, MARR"/>
    <property type="match status" value="1"/>
</dbReference>
<dbReference type="Gene3D" id="1.10.10.10">
    <property type="entry name" value="Winged helix-like DNA-binding domain superfamily/Winged helix DNA-binding domain"/>
    <property type="match status" value="1"/>
</dbReference>
<evidence type="ECO:0000256" key="2">
    <source>
        <dbReference type="ARBA" id="ARBA00023125"/>
    </source>
</evidence>
<evidence type="ECO:0000259" key="4">
    <source>
        <dbReference type="PROSITE" id="PS50995"/>
    </source>
</evidence>
<dbReference type="EMBL" id="DXDC01000220">
    <property type="protein sequence ID" value="HIY66102.1"/>
    <property type="molecule type" value="Genomic_DNA"/>
</dbReference>
<keyword evidence="1" id="KW-0805">Transcription regulation</keyword>
<gene>
    <name evidence="5" type="ORF">H9830_07480</name>
</gene>
<keyword evidence="2" id="KW-0238">DNA-binding</keyword>
<dbReference type="InterPro" id="IPR000835">
    <property type="entry name" value="HTH_MarR-typ"/>
</dbReference>
<dbReference type="CDD" id="cd00090">
    <property type="entry name" value="HTH_ARSR"/>
    <property type="match status" value="1"/>
</dbReference>
<feature type="domain" description="HTH marR-type" evidence="4">
    <location>
        <begin position="6"/>
        <end position="139"/>
    </location>
</feature>
<reference evidence="5" key="2">
    <citation type="submission" date="2021-04" db="EMBL/GenBank/DDBJ databases">
        <authorList>
            <person name="Gilroy R."/>
        </authorList>
    </citation>
    <scope>NUCLEOTIDE SEQUENCE</scope>
    <source>
        <strain evidence="5">ChiGjej1B1-98</strain>
    </source>
</reference>
<accession>A0A9D1YVW4</accession>
<dbReference type="GO" id="GO:0003677">
    <property type="term" value="F:DNA binding"/>
    <property type="evidence" value="ECO:0007669"/>
    <property type="project" value="UniProtKB-KW"/>
</dbReference>
<evidence type="ECO:0000313" key="6">
    <source>
        <dbReference type="Proteomes" id="UP000824005"/>
    </source>
</evidence>
<protein>
    <submittedName>
        <fullName evidence="5">MarR family winged helix-turn-helix transcriptional regulator</fullName>
    </submittedName>
</protein>
<comment type="caution">
    <text evidence="5">The sequence shown here is derived from an EMBL/GenBank/DDBJ whole genome shotgun (WGS) entry which is preliminary data.</text>
</comment>
<evidence type="ECO:0000256" key="3">
    <source>
        <dbReference type="ARBA" id="ARBA00023163"/>
    </source>
</evidence>
<dbReference type="Proteomes" id="UP000824005">
    <property type="component" value="Unassembled WGS sequence"/>
</dbReference>
<dbReference type="AlphaFoldDB" id="A0A9D1YVW4"/>
<dbReference type="GO" id="GO:0003700">
    <property type="term" value="F:DNA-binding transcription factor activity"/>
    <property type="evidence" value="ECO:0007669"/>
    <property type="project" value="InterPro"/>
</dbReference>
<name>A0A9D1YVW4_9MICO</name>
<dbReference type="InterPro" id="IPR036388">
    <property type="entry name" value="WH-like_DNA-bd_sf"/>
</dbReference>
<proteinExistence type="predicted"/>
<organism evidence="5 6">
    <name type="scientific">Candidatus Agrococcus pullicola</name>
    <dbReference type="NCBI Taxonomy" id="2838429"/>
    <lineage>
        <taxon>Bacteria</taxon>
        <taxon>Bacillati</taxon>
        <taxon>Actinomycetota</taxon>
        <taxon>Actinomycetes</taxon>
        <taxon>Micrococcales</taxon>
        <taxon>Microbacteriaceae</taxon>
        <taxon>Agrococcus</taxon>
    </lineage>
</organism>
<dbReference type="InterPro" id="IPR011991">
    <property type="entry name" value="ArsR-like_HTH"/>
</dbReference>
<evidence type="ECO:0000256" key="1">
    <source>
        <dbReference type="ARBA" id="ARBA00023015"/>
    </source>
</evidence>
<keyword evidence="3" id="KW-0804">Transcription</keyword>
<dbReference type="PROSITE" id="PS50995">
    <property type="entry name" value="HTH_MARR_2"/>
    <property type="match status" value="1"/>
</dbReference>
<dbReference type="PANTHER" id="PTHR42756:SF1">
    <property type="entry name" value="TRANSCRIPTIONAL REPRESSOR OF EMRAB OPERON"/>
    <property type="match status" value="1"/>
</dbReference>
<dbReference type="SUPFAM" id="SSF46785">
    <property type="entry name" value="Winged helix' DNA-binding domain"/>
    <property type="match status" value="1"/>
</dbReference>
<dbReference type="SMART" id="SM00347">
    <property type="entry name" value="HTH_MARR"/>
    <property type="match status" value="1"/>
</dbReference>
<reference evidence="5" key="1">
    <citation type="journal article" date="2021" name="PeerJ">
        <title>Extensive microbial diversity within the chicken gut microbiome revealed by metagenomics and culture.</title>
        <authorList>
            <person name="Gilroy R."/>
            <person name="Ravi A."/>
            <person name="Getino M."/>
            <person name="Pursley I."/>
            <person name="Horton D.L."/>
            <person name="Alikhan N.F."/>
            <person name="Baker D."/>
            <person name="Gharbi K."/>
            <person name="Hall N."/>
            <person name="Watson M."/>
            <person name="Adriaenssens E.M."/>
            <person name="Foster-Nyarko E."/>
            <person name="Jarju S."/>
            <person name="Secka A."/>
            <person name="Antonio M."/>
            <person name="Oren A."/>
            <person name="Chaudhuri R.R."/>
            <person name="La Ragione R."/>
            <person name="Hildebrand F."/>
            <person name="Pallen M.J."/>
        </authorList>
    </citation>
    <scope>NUCLEOTIDE SEQUENCE</scope>
    <source>
        <strain evidence="5">ChiGjej1B1-98</strain>
    </source>
</reference>